<sequence>MGKGNTIKNLLQNSIAAYFAAIEIHNKPNITYRYETTTLLLINAWELILKAFIRKYVKSKDIFENNRHTIPFNKAVKYVNDYLNKKKANSFTAVEENLCIIEEYRNKIVHFYQDSLEMLIFSLIARCALNYVEFVKEHFSRDIIAEQGLFIMPLGFKQPFKPEDFLSKKAIDNVPSKEGKDFIDNIVKVIEDLKEQNIEDSIVLPFSVYIENVKKITNSDVLIALTSPDQADAKLVKVTKYQSVNDPSALKVSLSDDEIFNKFPLTFTNVRDKCREEIPGFKQKKDFYNIMDKIKEDPTLSYKRKLDPKNERSSSKYFYSELVIDEIKKEYNQSNEHHTQT</sequence>
<evidence type="ECO:0000313" key="3">
    <source>
        <dbReference type="Proteomes" id="UP000236950"/>
    </source>
</evidence>
<feature type="domain" description="DUF3644" evidence="1">
    <location>
        <begin position="9"/>
        <end position="186"/>
    </location>
</feature>
<evidence type="ECO:0000259" key="1">
    <source>
        <dbReference type="Pfam" id="PF12358"/>
    </source>
</evidence>
<protein>
    <recommendedName>
        <fullName evidence="1">DUF3644 domain-containing protein</fullName>
    </recommendedName>
</protein>
<dbReference type="Proteomes" id="UP000236950">
    <property type="component" value="Unassembled WGS sequence"/>
</dbReference>
<dbReference type="RefSeq" id="WP_012208261.1">
    <property type="nucleotide sequence ID" value="NZ_JALY01000062.1"/>
</dbReference>
<proteinExistence type="predicted"/>
<dbReference type="AlphaFoldDB" id="A0A2S5EJ89"/>
<comment type="caution">
    <text evidence="2">The sequence shown here is derived from an EMBL/GenBank/DDBJ whole genome shotgun (WGS) entry which is preliminary data.</text>
</comment>
<keyword evidence="3" id="KW-1185">Reference proteome</keyword>
<name>A0A2S5EJ89_9BACT</name>
<accession>A0A2S5EJ89</accession>
<dbReference type="Pfam" id="PF12358">
    <property type="entry name" value="DUF3644"/>
    <property type="match status" value="1"/>
</dbReference>
<dbReference type="InterPro" id="IPR022104">
    <property type="entry name" value="DUF3644"/>
</dbReference>
<gene>
    <name evidence="2" type="ORF">AA81_03005</name>
</gene>
<dbReference type="EMBL" id="JALY01000062">
    <property type="protein sequence ID" value="POZ93201.1"/>
    <property type="molecule type" value="Genomic_DNA"/>
</dbReference>
<evidence type="ECO:0000313" key="2">
    <source>
        <dbReference type="EMBL" id="POZ93201.1"/>
    </source>
</evidence>
<reference evidence="2 3" key="1">
    <citation type="submission" date="2014-01" db="EMBL/GenBank/DDBJ databases">
        <title>Comparative genomics of Petrotoga.</title>
        <authorList>
            <person name="Chow K."/>
            <person name="Charchuk R."/>
            <person name="Nesbo C.L."/>
        </authorList>
    </citation>
    <scope>NUCLEOTIDE SEQUENCE [LARGE SCALE GENOMIC DNA]</scope>
    <source>
        <strain evidence="2 3">DSM 16923</strain>
    </source>
</reference>
<organism evidence="2 3">
    <name type="scientific">Petrotoga halophila DSM 16923</name>
    <dbReference type="NCBI Taxonomy" id="1122953"/>
    <lineage>
        <taxon>Bacteria</taxon>
        <taxon>Thermotogati</taxon>
        <taxon>Thermotogota</taxon>
        <taxon>Thermotogae</taxon>
        <taxon>Petrotogales</taxon>
        <taxon>Petrotogaceae</taxon>
        <taxon>Petrotoga</taxon>
    </lineage>
</organism>